<feature type="compositionally biased region" description="Pro residues" evidence="2">
    <location>
        <begin position="646"/>
        <end position="658"/>
    </location>
</feature>
<evidence type="ECO:0000256" key="2">
    <source>
        <dbReference type="SAM" id="MobiDB-lite"/>
    </source>
</evidence>
<dbReference type="InterPro" id="IPR027450">
    <property type="entry name" value="AlkB-like"/>
</dbReference>
<dbReference type="InterPro" id="IPR036380">
    <property type="entry name" value="Isochorismatase-like_sf"/>
</dbReference>
<dbReference type="SUPFAM" id="SSF52499">
    <property type="entry name" value="Isochorismatase-like hydrolases"/>
    <property type="match status" value="1"/>
</dbReference>
<proteinExistence type="inferred from homology"/>
<feature type="region of interest" description="Disordered" evidence="2">
    <location>
        <begin position="255"/>
        <end position="455"/>
    </location>
</feature>
<protein>
    <recommendedName>
        <fullName evidence="3">Fe2OG dioxygenase domain-containing protein</fullName>
    </recommendedName>
</protein>
<feature type="region of interest" description="Disordered" evidence="2">
    <location>
        <begin position="745"/>
        <end position="769"/>
    </location>
</feature>
<dbReference type="PROSITE" id="PS51471">
    <property type="entry name" value="FE2OG_OXY"/>
    <property type="match status" value="1"/>
</dbReference>
<feature type="compositionally biased region" description="Gly residues" evidence="2">
    <location>
        <begin position="758"/>
        <end position="767"/>
    </location>
</feature>
<keyword evidence="5" id="KW-1185">Reference proteome</keyword>
<dbReference type="InterPro" id="IPR005123">
    <property type="entry name" value="Oxoglu/Fe-dep_dioxygenase_dom"/>
</dbReference>
<dbReference type="EMBL" id="MU863659">
    <property type="protein sequence ID" value="KAK4098394.1"/>
    <property type="molecule type" value="Genomic_DNA"/>
</dbReference>
<feature type="compositionally biased region" description="Low complexity" evidence="2">
    <location>
        <begin position="372"/>
        <end position="382"/>
    </location>
</feature>
<dbReference type="GO" id="GO:0006307">
    <property type="term" value="P:DNA alkylation repair"/>
    <property type="evidence" value="ECO:0007669"/>
    <property type="project" value="InterPro"/>
</dbReference>
<dbReference type="InterPro" id="IPR037151">
    <property type="entry name" value="AlkB-like_sf"/>
</dbReference>
<dbReference type="InterPro" id="IPR032854">
    <property type="entry name" value="ALKBH3"/>
</dbReference>
<dbReference type="PANTHER" id="PTHR31212">
    <property type="entry name" value="ALPHA-KETOGLUTARATE-DEPENDENT DIOXYGENASE ALKB HOMOLOG 3"/>
    <property type="match status" value="1"/>
</dbReference>
<evidence type="ECO:0000259" key="3">
    <source>
        <dbReference type="PROSITE" id="PS51471"/>
    </source>
</evidence>
<dbReference type="SUPFAM" id="SSF47616">
    <property type="entry name" value="GST C-terminal domain-like"/>
    <property type="match status" value="1"/>
</dbReference>
<dbReference type="Pfam" id="PF13532">
    <property type="entry name" value="2OG-FeII_Oxy_2"/>
    <property type="match status" value="1"/>
</dbReference>
<comment type="caution">
    <text evidence="4">The sequence shown here is derived from an EMBL/GenBank/DDBJ whole genome shotgun (WGS) entry which is preliminary data.</text>
</comment>
<dbReference type="InterPro" id="IPR036282">
    <property type="entry name" value="Glutathione-S-Trfase_C_sf"/>
</dbReference>
<evidence type="ECO:0000313" key="5">
    <source>
        <dbReference type="Proteomes" id="UP001305647"/>
    </source>
</evidence>
<dbReference type="Pfam" id="PF00857">
    <property type="entry name" value="Isochorismatase"/>
    <property type="match status" value="1"/>
</dbReference>
<reference evidence="4" key="1">
    <citation type="journal article" date="2023" name="Mol. Phylogenet. Evol.">
        <title>Genome-scale phylogeny and comparative genomics of the fungal order Sordariales.</title>
        <authorList>
            <person name="Hensen N."/>
            <person name="Bonometti L."/>
            <person name="Westerberg I."/>
            <person name="Brannstrom I.O."/>
            <person name="Guillou S."/>
            <person name="Cros-Aarteil S."/>
            <person name="Calhoun S."/>
            <person name="Haridas S."/>
            <person name="Kuo A."/>
            <person name="Mondo S."/>
            <person name="Pangilinan J."/>
            <person name="Riley R."/>
            <person name="LaButti K."/>
            <person name="Andreopoulos B."/>
            <person name="Lipzen A."/>
            <person name="Chen C."/>
            <person name="Yan M."/>
            <person name="Daum C."/>
            <person name="Ng V."/>
            <person name="Clum A."/>
            <person name="Steindorff A."/>
            <person name="Ohm R.A."/>
            <person name="Martin F."/>
            <person name="Silar P."/>
            <person name="Natvig D.O."/>
            <person name="Lalanne C."/>
            <person name="Gautier V."/>
            <person name="Ament-Velasquez S.L."/>
            <person name="Kruys A."/>
            <person name="Hutchinson M.I."/>
            <person name="Powell A.J."/>
            <person name="Barry K."/>
            <person name="Miller A.N."/>
            <person name="Grigoriev I.V."/>
            <person name="Debuchy R."/>
            <person name="Gladieux P."/>
            <person name="Hiltunen Thoren M."/>
            <person name="Johannesson H."/>
        </authorList>
    </citation>
    <scope>NUCLEOTIDE SEQUENCE</scope>
    <source>
        <strain evidence="4">CBS 757.83</strain>
    </source>
</reference>
<reference evidence="4" key="2">
    <citation type="submission" date="2023-05" db="EMBL/GenBank/DDBJ databases">
        <authorList>
            <consortium name="Lawrence Berkeley National Laboratory"/>
            <person name="Steindorff A."/>
            <person name="Hensen N."/>
            <person name="Bonometti L."/>
            <person name="Westerberg I."/>
            <person name="Brannstrom I.O."/>
            <person name="Guillou S."/>
            <person name="Cros-Aarteil S."/>
            <person name="Calhoun S."/>
            <person name="Haridas S."/>
            <person name="Kuo A."/>
            <person name="Mondo S."/>
            <person name="Pangilinan J."/>
            <person name="Riley R."/>
            <person name="Labutti K."/>
            <person name="Andreopoulos B."/>
            <person name="Lipzen A."/>
            <person name="Chen C."/>
            <person name="Yanf M."/>
            <person name="Daum C."/>
            <person name="Ng V."/>
            <person name="Clum A."/>
            <person name="Ohm R."/>
            <person name="Martin F."/>
            <person name="Silar P."/>
            <person name="Natvig D."/>
            <person name="Lalanne C."/>
            <person name="Gautier V."/>
            <person name="Ament-Velasquez S.L."/>
            <person name="Kruys A."/>
            <person name="Hutchinson M.I."/>
            <person name="Powell A.J."/>
            <person name="Barry K."/>
            <person name="Miller A.N."/>
            <person name="Grigoriev I.V."/>
            <person name="Debuchy R."/>
            <person name="Gladieux P."/>
            <person name="Thoren M.H."/>
            <person name="Johannesson H."/>
        </authorList>
    </citation>
    <scope>NUCLEOTIDE SEQUENCE</scope>
    <source>
        <strain evidence="4">CBS 757.83</strain>
    </source>
</reference>
<feature type="region of interest" description="Disordered" evidence="2">
    <location>
        <begin position="593"/>
        <end position="678"/>
    </location>
</feature>
<organism evidence="4 5">
    <name type="scientific">Parathielavia hyrcaniae</name>
    <dbReference type="NCBI Taxonomy" id="113614"/>
    <lineage>
        <taxon>Eukaryota</taxon>
        <taxon>Fungi</taxon>
        <taxon>Dikarya</taxon>
        <taxon>Ascomycota</taxon>
        <taxon>Pezizomycotina</taxon>
        <taxon>Sordariomycetes</taxon>
        <taxon>Sordariomycetidae</taxon>
        <taxon>Sordariales</taxon>
        <taxon>Chaetomiaceae</taxon>
        <taxon>Parathielavia</taxon>
    </lineage>
</organism>
<feature type="compositionally biased region" description="Basic and acidic residues" evidence="2">
    <location>
        <begin position="335"/>
        <end position="348"/>
    </location>
</feature>
<feature type="compositionally biased region" description="Low complexity" evidence="2">
    <location>
        <begin position="624"/>
        <end position="645"/>
    </location>
</feature>
<sequence>MPAPFPINTVAIPLVPTRKALLILDLQNEFVSPDGALYTQEPEGYIGRILELARVFRDTGAGDVVWVRSEFERHCSLLDDGEQIITADAMLRPKKTPTRGRQPSSAVHEGAVMEEDEEAFLSVSANKDKKPCVRKETPGADFAPLVKAAVVAGRDIVFTKSHYSAFASGQQQLVQLLRGRFVTQMYVCGALTNISIYATALGAGQHGYDVTLVEDCCGFRGAIRHLNALKQLEHLTGCEVLSSETLLEQLQPAAPASRSTGLSPSMSKISLDLSGGPPGRFPAAGRRAITPEATSPQPGRRTASNQSKPEAGTTRPANDTVPLEADSDPSSSESESTHSREKNPKEQDGNTSPPIAKSESESSKGPIPSPPGASSAEAETPSLMNRVEQSCVQHSSSEEEPPVSSLSQTVAIQSRLPPDAAEPDAKGPGDIAAPALKIEPDSTPTMADQQPPPTCAEPLCEGDTSVITNVLPPALAADAFERLLEEVSWAGMSHMGGEVPRRIAVQGEVAVDGSMPVYRHPADESPPLLPFSPTVLQIKKEVEKHLGHPLNHVLIQHYRSGNDYISEHSDKTLDIVRGSFIANVSLGAERTMIFRTKRPPREKATNNNTNTSFPLSKPDVPLATTTTTTTPPSPTSTPTHPASDSPNPPNPDPNPNPAANPDAESKRQTQRAPLPHNSLLRMGLATNARWLHAIRQDRRADRDKSPRELACSGARISLTFRRIGTFIDASQGRIWGQGATVKTKAKSKTMGEGEGGEGEGGGMGDEGGYGKEVVNGQTEEAVRMLRAFGAENNKSVFEWEEWYGGGFDVLHMGVPKRVFFASSSSGGGGGSGDGLGNVCVALALAEMGVGCAKGSVEGLEVRFEDNDPGRAVVEGRGAVLRYLDAVYGAGRRYDQMLPAEVARRFVRLQRGLDLWGKWKAVLEEAGVRAAGEERASKEEVRAVGKLLGKELVDWETWAGEAASSPTAASGDGTKVGGTGSSFYIGGGSQPSSADFAFWPVLHDMVRVCGEQLLGENLRRYFATFKERSSVAKALGQLIEMIIEKIRYIVLYEATRADPKQYPIPRSRSQAEGGLPKFLAEGVIRKIYRIQNINNNIGLSRLPSGPGNTWHRHSDRHVRILDLAARRARPPTIESSLSHTGSAASAEMTRQLDKAEILRRLNSFTGTPAPPPQARRPPGLLKLGPHYRALSQPAKPIRFRFGTRTVHASAASVDGVHKNVLCLQVQPSLSQQLLLLLTGLLLPTAVRAWFEASFPEWTLPRCLILKQQKEGWDDEFEAESVVIPRYLGEVTYQSKRAILLSDIGGAAMATPEGLLLEMPDLRRMMQQAVGAIGRLGRVHDDPKLDNYHVVGDRIMIVDLERMSEHVADPEQLDLLVRSEVDHVARRYEQTQYRKWKQGIIAVDANE</sequence>
<feature type="compositionally biased region" description="Polar residues" evidence="2">
    <location>
        <begin position="257"/>
        <end position="268"/>
    </location>
</feature>
<name>A0AAN6PUV1_9PEZI</name>
<gene>
    <name evidence="4" type="ORF">N658DRAFT_488457</name>
</gene>
<feature type="compositionally biased region" description="Polar residues" evidence="2">
    <location>
        <begin position="605"/>
        <end position="614"/>
    </location>
</feature>
<dbReference type="SUPFAM" id="SSF51197">
    <property type="entry name" value="Clavaminate synthase-like"/>
    <property type="match status" value="1"/>
</dbReference>
<evidence type="ECO:0000313" key="4">
    <source>
        <dbReference type="EMBL" id="KAK4098394.1"/>
    </source>
</evidence>
<dbReference type="Gene3D" id="2.60.120.590">
    <property type="entry name" value="Alpha-ketoglutarate-dependent dioxygenase AlkB-like"/>
    <property type="match status" value="1"/>
</dbReference>
<accession>A0AAN6PUV1</accession>
<evidence type="ECO:0000256" key="1">
    <source>
        <dbReference type="ARBA" id="ARBA00006336"/>
    </source>
</evidence>
<comment type="similarity">
    <text evidence="1">Belongs to the isochorismatase family.</text>
</comment>
<dbReference type="CDD" id="cd00431">
    <property type="entry name" value="cysteine_hydrolases"/>
    <property type="match status" value="1"/>
</dbReference>
<dbReference type="GO" id="GO:0051213">
    <property type="term" value="F:dioxygenase activity"/>
    <property type="evidence" value="ECO:0007669"/>
    <property type="project" value="InterPro"/>
</dbReference>
<dbReference type="InterPro" id="IPR000868">
    <property type="entry name" value="Isochorismatase-like_dom"/>
</dbReference>
<dbReference type="Proteomes" id="UP001305647">
    <property type="component" value="Unassembled WGS sequence"/>
</dbReference>
<feature type="domain" description="Fe2OG dioxygenase" evidence="3">
    <location>
        <begin position="549"/>
        <end position="724"/>
    </location>
</feature>
<dbReference type="PANTHER" id="PTHR31212:SF5">
    <property type="entry name" value="ISOCHORISMATASE FAMILY PROTEIN FAMILY (AFU_ORTHOLOGUE AFUA_3G14500)"/>
    <property type="match status" value="1"/>
</dbReference>
<dbReference type="Gene3D" id="3.40.50.850">
    <property type="entry name" value="Isochorismatase-like"/>
    <property type="match status" value="1"/>
</dbReference>
<feature type="compositionally biased region" description="Polar residues" evidence="2">
    <location>
        <begin position="292"/>
        <end position="308"/>
    </location>
</feature>